<dbReference type="PANTHER" id="PTHR48081">
    <property type="entry name" value="AB HYDROLASE SUPERFAMILY PROTEIN C4A8.06C"/>
    <property type="match status" value="1"/>
</dbReference>
<reference evidence="3 4" key="1">
    <citation type="submission" date="2024-09" db="EMBL/GenBank/DDBJ databases">
        <authorList>
            <person name="Sun Q."/>
            <person name="Mori K."/>
        </authorList>
    </citation>
    <scope>NUCLEOTIDE SEQUENCE [LARGE SCALE GENOMIC DNA]</scope>
    <source>
        <strain evidence="3 4">KCTC 23315</strain>
    </source>
</reference>
<name>A0ABV6BCG5_9GAMM</name>
<dbReference type="RefSeq" id="WP_377240228.1">
    <property type="nucleotide sequence ID" value="NZ_JBHLXP010000001.1"/>
</dbReference>
<gene>
    <name evidence="3" type="ORF">ACFFJP_02700</name>
</gene>
<evidence type="ECO:0000313" key="3">
    <source>
        <dbReference type="EMBL" id="MFC0047198.1"/>
    </source>
</evidence>
<organism evidence="3 4">
    <name type="scientific">Rheinheimera tilapiae</name>
    <dbReference type="NCBI Taxonomy" id="875043"/>
    <lineage>
        <taxon>Bacteria</taxon>
        <taxon>Pseudomonadati</taxon>
        <taxon>Pseudomonadota</taxon>
        <taxon>Gammaproteobacteria</taxon>
        <taxon>Chromatiales</taxon>
        <taxon>Chromatiaceae</taxon>
        <taxon>Rheinheimera</taxon>
    </lineage>
</organism>
<dbReference type="GO" id="GO:0016787">
    <property type="term" value="F:hydrolase activity"/>
    <property type="evidence" value="ECO:0007669"/>
    <property type="project" value="UniProtKB-KW"/>
</dbReference>
<dbReference type="SUPFAM" id="SSF53474">
    <property type="entry name" value="alpha/beta-Hydrolases"/>
    <property type="match status" value="1"/>
</dbReference>
<dbReference type="Pfam" id="PF20434">
    <property type="entry name" value="BD-FAE"/>
    <property type="match status" value="1"/>
</dbReference>
<comment type="caution">
    <text evidence="3">The sequence shown here is derived from an EMBL/GenBank/DDBJ whole genome shotgun (WGS) entry which is preliminary data.</text>
</comment>
<dbReference type="InterPro" id="IPR049492">
    <property type="entry name" value="BD-FAE-like_dom"/>
</dbReference>
<evidence type="ECO:0000313" key="4">
    <source>
        <dbReference type="Proteomes" id="UP001589813"/>
    </source>
</evidence>
<dbReference type="Proteomes" id="UP001589813">
    <property type="component" value="Unassembled WGS sequence"/>
</dbReference>
<evidence type="ECO:0000259" key="2">
    <source>
        <dbReference type="Pfam" id="PF20434"/>
    </source>
</evidence>
<protein>
    <submittedName>
        <fullName evidence="3">Alpha/beta hydrolase</fullName>
    </submittedName>
</protein>
<sequence length="285" mass="31985">MMAIVQSDKKFTTHRIRYGTDSEQFGDLYLPENQCSRHGQFPAIILIHGGYWKDNHDLNSYATSQLIPELVTSGWAVWNIEYRRMNSEGDNVKAPWPSVFTDIAAAVDALRLFADEHSLDIHNVSVIGHSAGGCLALWAAGRRQIPVASPLYNSNPLKIHSAISIGGVLSLTHPEDLCQPAQIMRLMGGSVSDWPERYTACDPAQLYNPSVRTLVIHGRNDQTVNVRQALRYAENTPNTIQLDIWPHTDHFSMLPHAGAWSEQQWRSLNENIKRFFGLSPDMAGR</sequence>
<keyword evidence="4" id="KW-1185">Reference proteome</keyword>
<dbReference type="InterPro" id="IPR050300">
    <property type="entry name" value="GDXG_lipolytic_enzyme"/>
</dbReference>
<dbReference type="EMBL" id="JBHLXP010000001">
    <property type="protein sequence ID" value="MFC0047198.1"/>
    <property type="molecule type" value="Genomic_DNA"/>
</dbReference>
<dbReference type="Gene3D" id="3.40.50.1820">
    <property type="entry name" value="alpha/beta hydrolase"/>
    <property type="match status" value="1"/>
</dbReference>
<dbReference type="InterPro" id="IPR029058">
    <property type="entry name" value="AB_hydrolase_fold"/>
</dbReference>
<evidence type="ECO:0000256" key="1">
    <source>
        <dbReference type="ARBA" id="ARBA00022801"/>
    </source>
</evidence>
<keyword evidence="1 3" id="KW-0378">Hydrolase</keyword>
<feature type="domain" description="BD-FAE-like" evidence="2">
    <location>
        <begin position="27"/>
        <end position="230"/>
    </location>
</feature>
<accession>A0ABV6BCG5</accession>
<proteinExistence type="predicted"/>